<organism evidence="3 4">
    <name type="scientific">Nonomuraea muscovyensis</name>
    <dbReference type="NCBI Taxonomy" id="1124761"/>
    <lineage>
        <taxon>Bacteria</taxon>
        <taxon>Bacillati</taxon>
        <taxon>Actinomycetota</taxon>
        <taxon>Actinomycetes</taxon>
        <taxon>Streptosporangiales</taxon>
        <taxon>Streptosporangiaceae</taxon>
        <taxon>Nonomuraea</taxon>
    </lineage>
</organism>
<dbReference type="AlphaFoldDB" id="A0A7X0CAD4"/>
<keyword evidence="3" id="KW-0808">Transferase</keyword>
<dbReference type="InterPro" id="IPR011009">
    <property type="entry name" value="Kinase-like_dom_sf"/>
</dbReference>
<feature type="domain" description="Aminoglycoside phosphotransferase" evidence="2">
    <location>
        <begin position="50"/>
        <end position="254"/>
    </location>
</feature>
<gene>
    <name evidence="3" type="ORF">FHU36_007017</name>
</gene>
<sequence length="316" mass="33336">MSVDTDPPGSPVGPPASGARVPWELVHPSAREGVEEFLGAPVAEAVTQSGGFSPAAAVRVRAANGRRAFVKAVGPEPNARAVAIYRAEARNAAALPPAVPAPRLLTSFEAAGWVVLVFEDVPGRHPATPWRRDELDLVLAAVRRMSAELTPAPIAAPTVGEASAESFTGWRRLLGEDTAGLDPWALRHLDELAGLESGWAEAAAGDTLLHADLRADNILLADGRVYVVDWPWACVGAAWFDLVGMLPSVAMQGGPPPHELLPDPDPAITTVLAAVAGYFVRHGRLPAPPGLPTLRAFQRAQGVAALDWLRHRTGWA</sequence>
<name>A0A7X0CAD4_9ACTN</name>
<dbReference type="InterPro" id="IPR002575">
    <property type="entry name" value="Aminoglycoside_PTrfase"/>
</dbReference>
<keyword evidence="4" id="KW-1185">Reference proteome</keyword>
<dbReference type="Proteomes" id="UP000583800">
    <property type="component" value="Unassembled WGS sequence"/>
</dbReference>
<evidence type="ECO:0000259" key="2">
    <source>
        <dbReference type="Pfam" id="PF01636"/>
    </source>
</evidence>
<comment type="caution">
    <text evidence="3">The sequence shown here is derived from an EMBL/GenBank/DDBJ whole genome shotgun (WGS) entry which is preliminary data.</text>
</comment>
<evidence type="ECO:0000313" key="3">
    <source>
        <dbReference type="EMBL" id="MBB6350445.1"/>
    </source>
</evidence>
<feature type="region of interest" description="Disordered" evidence="1">
    <location>
        <begin position="1"/>
        <end position="21"/>
    </location>
</feature>
<dbReference type="Pfam" id="PF01636">
    <property type="entry name" value="APH"/>
    <property type="match status" value="1"/>
</dbReference>
<proteinExistence type="predicted"/>
<dbReference type="EMBL" id="JACHJB010000003">
    <property type="protein sequence ID" value="MBB6350445.1"/>
    <property type="molecule type" value="Genomic_DNA"/>
</dbReference>
<dbReference type="GO" id="GO:0016301">
    <property type="term" value="F:kinase activity"/>
    <property type="evidence" value="ECO:0007669"/>
    <property type="project" value="UniProtKB-KW"/>
</dbReference>
<dbReference type="Gene3D" id="3.90.1200.10">
    <property type="match status" value="1"/>
</dbReference>
<dbReference type="RefSeq" id="WP_185088220.1">
    <property type="nucleotide sequence ID" value="NZ_JACHJB010000003.1"/>
</dbReference>
<keyword evidence="3" id="KW-0418">Kinase</keyword>
<evidence type="ECO:0000313" key="4">
    <source>
        <dbReference type="Proteomes" id="UP000583800"/>
    </source>
</evidence>
<accession>A0A7X0CAD4</accession>
<reference evidence="3 4" key="1">
    <citation type="submission" date="2020-08" db="EMBL/GenBank/DDBJ databases">
        <title>Sequencing the genomes of 1000 actinobacteria strains.</title>
        <authorList>
            <person name="Klenk H.-P."/>
        </authorList>
    </citation>
    <scope>NUCLEOTIDE SEQUENCE [LARGE SCALE GENOMIC DNA]</scope>
    <source>
        <strain evidence="3 4">DSM 45913</strain>
    </source>
</reference>
<protein>
    <submittedName>
        <fullName evidence="3">Ser/Thr protein kinase RdoA (MazF antagonist)</fullName>
    </submittedName>
</protein>
<dbReference type="SUPFAM" id="SSF56112">
    <property type="entry name" value="Protein kinase-like (PK-like)"/>
    <property type="match status" value="1"/>
</dbReference>
<evidence type="ECO:0000256" key="1">
    <source>
        <dbReference type="SAM" id="MobiDB-lite"/>
    </source>
</evidence>